<gene>
    <name evidence="9" type="primary">cgmads1</name>
</gene>
<feature type="domain" description="K-box" evidence="8">
    <location>
        <begin position="85"/>
        <end position="172"/>
    </location>
</feature>
<keyword evidence="5" id="KW-0539">Nucleus</keyword>
<keyword evidence="4" id="KW-0804">Transcription</keyword>
<organism evidence="9">
    <name type="scientific">Chara globularis</name>
    <name type="common">Fragile stonewort</name>
    <dbReference type="NCBI Taxonomy" id="69338"/>
    <lineage>
        <taxon>Eukaryota</taxon>
        <taxon>Viridiplantae</taxon>
        <taxon>Streptophyta</taxon>
        <taxon>Charophyceae</taxon>
        <taxon>Charales</taxon>
        <taxon>Characeae</taxon>
        <taxon>Chara</taxon>
    </lineage>
</organism>
<dbReference type="Pfam" id="PF01486">
    <property type="entry name" value="K-box"/>
    <property type="match status" value="1"/>
</dbReference>
<evidence type="ECO:0000256" key="4">
    <source>
        <dbReference type="ARBA" id="ARBA00023163"/>
    </source>
</evidence>
<sequence>MGRAKIEIKRIDNATSRQVTFSKRRNGLLKKAYELSVLCDADIAVIMFSPTGKLFEYANSSMKEILDRYHSCPPEQREKRKFDNTDYLSKEAKRLRHEVELAKQENRHLSGEDLNAVQMPELDGLELKLEDALRKIRFRKREVMQMEIDRLQQKVWTSSPQFLLAWRSCHPAVVQIIIFCSHPAFVPKFILQ</sequence>
<dbReference type="InterPro" id="IPR036879">
    <property type="entry name" value="TF_MADSbox_sf"/>
</dbReference>
<dbReference type="PROSITE" id="PS50066">
    <property type="entry name" value="MADS_BOX_2"/>
    <property type="match status" value="1"/>
</dbReference>
<dbReference type="PROSITE" id="PS00350">
    <property type="entry name" value="MADS_BOX_1"/>
    <property type="match status" value="1"/>
</dbReference>
<evidence type="ECO:0000256" key="2">
    <source>
        <dbReference type="ARBA" id="ARBA00023015"/>
    </source>
</evidence>
<dbReference type="GO" id="GO:0045944">
    <property type="term" value="P:positive regulation of transcription by RNA polymerase II"/>
    <property type="evidence" value="ECO:0007669"/>
    <property type="project" value="InterPro"/>
</dbReference>
<dbReference type="PRINTS" id="PR00404">
    <property type="entry name" value="MADSDOMAIN"/>
</dbReference>
<evidence type="ECO:0000259" key="8">
    <source>
        <dbReference type="PROSITE" id="PS51297"/>
    </source>
</evidence>
<dbReference type="GO" id="GO:0003700">
    <property type="term" value="F:DNA-binding transcription factor activity"/>
    <property type="evidence" value="ECO:0007669"/>
    <property type="project" value="InterPro"/>
</dbReference>
<dbReference type="PANTHER" id="PTHR48019">
    <property type="entry name" value="SERUM RESPONSE FACTOR HOMOLOG"/>
    <property type="match status" value="1"/>
</dbReference>
<dbReference type="GO" id="GO:0000977">
    <property type="term" value="F:RNA polymerase II transcription regulatory region sequence-specific DNA binding"/>
    <property type="evidence" value="ECO:0007669"/>
    <property type="project" value="InterPro"/>
</dbReference>
<dbReference type="InterPro" id="IPR002487">
    <property type="entry name" value="TF_Kbox"/>
</dbReference>
<dbReference type="SUPFAM" id="SSF55455">
    <property type="entry name" value="SRF-like"/>
    <property type="match status" value="1"/>
</dbReference>
<protein>
    <submittedName>
        <fullName evidence="9">MADS-box transcription factor CgMADS1</fullName>
    </submittedName>
</protein>
<evidence type="ECO:0000256" key="6">
    <source>
        <dbReference type="SAM" id="Coils"/>
    </source>
</evidence>
<proteinExistence type="evidence at transcript level"/>
<dbReference type="Gene3D" id="3.40.1810.10">
    <property type="entry name" value="Transcription factor, MADS-box"/>
    <property type="match status" value="1"/>
</dbReference>
<dbReference type="CDD" id="cd00265">
    <property type="entry name" value="MADS_MEF2_like"/>
    <property type="match status" value="1"/>
</dbReference>
<dbReference type="SMART" id="SM00432">
    <property type="entry name" value="MADS"/>
    <property type="match status" value="1"/>
</dbReference>
<keyword evidence="6" id="KW-0175">Coiled coil</keyword>
<dbReference type="InterPro" id="IPR050142">
    <property type="entry name" value="MADS-box/MEF2_TF"/>
</dbReference>
<dbReference type="InterPro" id="IPR002100">
    <property type="entry name" value="TF_MADSbox"/>
</dbReference>
<dbReference type="GO" id="GO:0005634">
    <property type="term" value="C:nucleus"/>
    <property type="evidence" value="ECO:0007669"/>
    <property type="project" value="UniProtKB-SubCell"/>
</dbReference>
<keyword evidence="3" id="KW-0238">DNA-binding</keyword>
<feature type="domain" description="MADS-box" evidence="7">
    <location>
        <begin position="1"/>
        <end position="61"/>
    </location>
</feature>
<evidence type="ECO:0000259" key="7">
    <source>
        <dbReference type="PROSITE" id="PS50066"/>
    </source>
</evidence>
<dbReference type="Pfam" id="PF00319">
    <property type="entry name" value="SRF-TF"/>
    <property type="match status" value="1"/>
</dbReference>
<dbReference type="AlphaFoldDB" id="Q5KU25"/>
<dbReference type="GO" id="GO:0046983">
    <property type="term" value="F:protein dimerization activity"/>
    <property type="evidence" value="ECO:0007669"/>
    <property type="project" value="InterPro"/>
</dbReference>
<dbReference type="PROSITE" id="PS51297">
    <property type="entry name" value="K_BOX"/>
    <property type="match status" value="1"/>
</dbReference>
<keyword evidence="2" id="KW-0805">Transcription regulation</keyword>
<accession>Q5KU25</accession>
<evidence type="ECO:0000256" key="5">
    <source>
        <dbReference type="ARBA" id="ARBA00023242"/>
    </source>
</evidence>
<dbReference type="FunFam" id="3.40.1810.10:FF:000003">
    <property type="entry name" value="MADS-box transcription factor MADS-MC"/>
    <property type="match status" value="1"/>
</dbReference>
<reference evidence="9" key="1">
    <citation type="journal article" date="2005" name="Proc. Natl. Acad. Sci. U.S.A.">
        <title>Characterization of MADS-box genes in charophycean green algae and its implication for the evolution of MADS-box genes.</title>
        <authorList>
            <person name="Tanabe Y."/>
            <person name="Hasebe M."/>
            <person name="Sekimoto H."/>
            <person name="Nishiyama T."/>
            <person name="Kitani M."/>
            <person name="Henschel K."/>
            <person name="Munster T."/>
            <person name="Theissen G."/>
            <person name="Nozaki H."/>
            <person name="Ito M."/>
        </authorList>
    </citation>
    <scope>NUCLEOTIDE SEQUENCE</scope>
</reference>
<dbReference type="InterPro" id="IPR033896">
    <property type="entry name" value="MEF2-like_N"/>
</dbReference>
<evidence type="ECO:0000313" key="9">
    <source>
        <dbReference type="EMBL" id="BAD88436.1"/>
    </source>
</evidence>
<evidence type="ECO:0000256" key="1">
    <source>
        <dbReference type="ARBA" id="ARBA00004123"/>
    </source>
</evidence>
<evidence type="ECO:0000256" key="3">
    <source>
        <dbReference type="ARBA" id="ARBA00023125"/>
    </source>
</evidence>
<feature type="coiled-coil region" evidence="6">
    <location>
        <begin position="85"/>
        <end position="142"/>
    </location>
</feature>
<dbReference type="EMBL" id="AB035567">
    <property type="protein sequence ID" value="BAD88436.1"/>
    <property type="molecule type" value="mRNA"/>
</dbReference>
<name>Q5KU25_CHAGO</name>
<comment type="subcellular location">
    <subcellularLocation>
        <location evidence="1">Nucleus</location>
    </subcellularLocation>
</comment>